<feature type="domain" description="Velvet" evidence="6">
    <location>
        <begin position="14"/>
        <end position="225"/>
    </location>
</feature>
<feature type="compositionally biased region" description="Low complexity" evidence="5">
    <location>
        <begin position="269"/>
        <end position="280"/>
    </location>
</feature>
<feature type="region of interest" description="Disordered" evidence="5">
    <location>
        <begin position="203"/>
        <end position="250"/>
    </location>
</feature>
<dbReference type="Proteomes" id="UP001153678">
    <property type="component" value="Unassembled WGS sequence"/>
</dbReference>
<dbReference type="PROSITE" id="PS51821">
    <property type="entry name" value="VELVET"/>
    <property type="match status" value="1"/>
</dbReference>
<gene>
    <name evidence="7" type="ORF">FWILDA_LOCUS512</name>
</gene>
<evidence type="ECO:0000256" key="1">
    <source>
        <dbReference type="ARBA" id="ARBA00004123"/>
    </source>
</evidence>
<comment type="caution">
    <text evidence="7">The sequence shown here is derived from an EMBL/GenBank/DDBJ whole genome shotgun (WGS) entry which is preliminary data.</text>
</comment>
<reference evidence="7" key="1">
    <citation type="submission" date="2022-08" db="EMBL/GenBank/DDBJ databases">
        <authorList>
            <person name="Kallberg Y."/>
            <person name="Tangrot J."/>
            <person name="Rosling A."/>
        </authorList>
    </citation>
    <scope>NUCLEOTIDE SEQUENCE</scope>
    <source>
        <strain evidence="7">Wild A</strain>
    </source>
</reference>
<feature type="compositionally biased region" description="Polar residues" evidence="5">
    <location>
        <begin position="204"/>
        <end position="220"/>
    </location>
</feature>
<dbReference type="PANTHER" id="PTHR33572:SF3">
    <property type="entry name" value="VELVET COMPLEX SUBUNIT B"/>
    <property type="match status" value="1"/>
</dbReference>
<sequence length="456" mass="51268">MEISSDRHSQLMLDSPIIYRLEVSQQPIRARMCGFGDKDRRPIDPPPVVRLLVSTADGTPIPESSVDHSMMIVHAGLWSESCTDERSLVINPSSIPTQSTGPSSTVMSLNAPSCTRNLMGHCTSSAYVLTNDLGQQGIYFIFQDLSVRTEGTFTLKFSFCDVKSLLVRSLNGYTNSRGSVAAEVYSDPFKVYSAKKFPGMTVVPGSSSSAVPTTTISDTENTAERSGNDEKRSRQDLSDNDDDSVKDSEEGKDKFLDLNNKWLENPISDISSSKTLSSPSKTKRKNKDKKYREVNGKILIFYTWCEKAGYNNQMTKGCDTYKKDLVDRHVKNQEHTLLEKVRKTNQLNIMQSLSHNLTNDKKKIINQMKCVYFVAKNHLSLNLYSELYNLVLNSDRPSKNTTPYLLQLPSLSSLKPPTETSQYGSYNNPKYAQKFEEVIFYIIEKALVDEIKASEQ</sequence>
<keyword evidence="2" id="KW-0805">Transcription regulation</keyword>
<dbReference type="GO" id="GO:0005634">
    <property type="term" value="C:nucleus"/>
    <property type="evidence" value="ECO:0007669"/>
    <property type="project" value="UniProtKB-SubCell"/>
</dbReference>
<keyword evidence="3" id="KW-0804">Transcription</keyword>
<feature type="compositionally biased region" description="Basic and acidic residues" evidence="5">
    <location>
        <begin position="222"/>
        <end position="250"/>
    </location>
</feature>
<keyword evidence="4" id="KW-0539">Nucleus</keyword>
<dbReference type="InterPro" id="IPR021740">
    <property type="entry name" value="Velvet"/>
</dbReference>
<comment type="subcellular location">
    <subcellularLocation>
        <location evidence="1">Nucleus</location>
    </subcellularLocation>
</comment>
<dbReference type="InterPro" id="IPR038491">
    <property type="entry name" value="Velvet_dom_sf"/>
</dbReference>
<organism evidence="7 8">
    <name type="scientific">Funneliformis geosporum</name>
    <dbReference type="NCBI Taxonomy" id="1117311"/>
    <lineage>
        <taxon>Eukaryota</taxon>
        <taxon>Fungi</taxon>
        <taxon>Fungi incertae sedis</taxon>
        <taxon>Mucoromycota</taxon>
        <taxon>Glomeromycotina</taxon>
        <taxon>Glomeromycetes</taxon>
        <taxon>Glomerales</taxon>
        <taxon>Glomeraceae</taxon>
        <taxon>Funneliformis</taxon>
    </lineage>
</organism>
<protein>
    <submittedName>
        <fullName evidence="7">7366_t:CDS:1</fullName>
    </submittedName>
</protein>
<evidence type="ECO:0000259" key="6">
    <source>
        <dbReference type="PROSITE" id="PS51821"/>
    </source>
</evidence>
<feature type="region of interest" description="Disordered" evidence="5">
    <location>
        <begin position="269"/>
        <end position="289"/>
    </location>
</feature>
<evidence type="ECO:0000313" key="7">
    <source>
        <dbReference type="EMBL" id="CAI2162352.1"/>
    </source>
</evidence>
<evidence type="ECO:0000256" key="3">
    <source>
        <dbReference type="ARBA" id="ARBA00023163"/>
    </source>
</evidence>
<dbReference type="Pfam" id="PF11754">
    <property type="entry name" value="Velvet"/>
    <property type="match status" value="1"/>
</dbReference>
<keyword evidence="8" id="KW-1185">Reference proteome</keyword>
<accession>A0A9W4SBI8</accession>
<dbReference type="Gene3D" id="2.60.40.3960">
    <property type="entry name" value="Velvet domain"/>
    <property type="match status" value="1"/>
</dbReference>
<evidence type="ECO:0000256" key="4">
    <source>
        <dbReference type="ARBA" id="ARBA00023242"/>
    </source>
</evidence>
<dbReference type="InterPro" id="IPR037525">
    <property type="entry name" value="Velvet_dom"/>
</dbReference>
<dbReference type="EMBL" id="CAMKVN010000034">
    <property type="protein sequence ID" value="CAI2162352.1"/>
    <property type="molecule type" value="Genomic_DNA"/>
</dbReference>
<dbReference type="PANTHER" id="PTHR33572">
    <property type="entry name" value="SPORE DEVELOPMENT REGULATOR VOSA"/>
    <property type="match status" value="1"/>
</dbReference>
<proteinExistence type="predicted"/>
<evidence type="ECO:0000313" key="8">
    <source>
        <dbReference type="Proteomes" id="UP001153678"/>
    </source>
</evidence>
<dbReference type="OrthoDB" id="3056235at2759"/>
<dbReference type="AlphaFoldDB" id="A0A9W4SBI8"/>
<name>A0A9W4SBI8_9GLOM</name>
<evidence type="ECO:0000256" key="2">
    <source>
        <dbReference type="ARBA" id="ARBA00023015"/>
    </source>
</evidence>
<evidence type="ECO:0000256" key="5">
    <source>
        <dbReference type="SAM" id="MobiDB-lite"/>
    </source>
</evidence>